<dbReference type="PANTHER" id="PTHR18884">
    <property type="entry name" value="SEPTIN"/>
    <property type="match status" value="1"/>
</dbReference>
<dbReference type="InterPro" id="IPR027417">
    <property type="entry name" value="P-loop_NTPase"/>
</dbReference>
<dbReference type="SUPFAM" id="SSF52540">
    <property type="entry name" value="P-loop containing nucleoside triphosphate hydrolases"/>
    <property type="match status" value="1"/>
</dbReference>
<keyword evidence="5" id="KW-1185">Reference proteome</keyword>
<organism evidence="4 5">
    <name type="scientific">Meira miltonrushii</name>
    <dbReference type="NCBI Taxonomy" id="1280837"/>
    <lineage>
        <taxon>Eukaryota</taxon>
        <taxon>Fungi</taxon>
        <taxon>Dikarya</taxon>
        <taxon>Basidiomycota</taxon>
        <taxon>Ustilaginomycotina</taxon>
        <taxon>Exobasidiomycetes</taxon>
        <taxon>Exobasidiales</taxon>
        <taxon>Brachybasidiaceae</taxon>
        <taxon>Meira</taxon>
    </lineage>
</organism>
<feature type="region of interest" description="Disordered" evidence="2">
    <location>
        <begin position="130"/>
        <end position="208"/>
    </location>
</feature>
<dbReference type="GeneID" id="37020969"/>
<feature type="domain" description="Septin-type G" evidence="3">
    <location>
        <begin position="523"/>
        <end position="576"/>
    </location>
</feature>
<dbReference type="Gene3D" id="3.40.50.300">
    <property type="entry name" value="P-loop containing nucleotide triphosphate hydrolases"/>
    <property type="match status" value="2"/>
</dbReference>
<feature type="region of interest" description="Disordered" evidence="2">
    <location>
        <begin position="1"/>
        <end position="23"/>
    </location>
</feature>
<feature type="compositionally biased region" description="Polar residues" evidence="2">
    <location>
        <begin position="715"/>
        <end position="735"/>
    </location>
</feature>
<evidence type="ECO:0000313" key="5">
    <source>
        <dbReference type="Proteomes" id="UP000245771"/>
    </source>
</evidence>
<feature type="domain" description="Septin-type G" evidence="3">
    <location>
        <begin position="848"/>
        <end position="902"/>
    </location>
</feature>
<accession>A0A316V9B3</accession>
<feature type="compositionally biased region" description="Polar residues" evidence="2">
    <location>
        <begin position="800"/>
        <end position="812"/>
    </location>
</feature>
<dbReference type="AlphaFoldDB" id="A0A316V9B3"/>
<feature type="region of interest" description="Disordered" evidence="2">
    <location>
        <begin position="421"/>
        <end position="498"/>
    </location>
</feature>
<dbReference type="InterPro" id="IPR030379">
    <property type="entry name" value="G_SEPTIN_dom"/>
</dbReference>
<feature type="compositionally biased region" description="Polar residues" evidence="2">
    <location>
        <begin position="185"/>
        <end position="195"/>
    </location>
</feature>
<keyword evidence="1" id="KW-0547">Nucleotide-binding</keyword>
<proteinExistence type="inferred from homology"/>
<feature type="domain" description="Septin-type G" evidence="3">
    <location>
        <begin position="313"/>
        <end position="401"/>
    </location>
</feature>
<feature type="region of interest" description="Disordered" evidence="2">
    <location>
        <begin position="91"/>
        <end position="113"/>
    </location>
</feature>
<dbReference type="EMBL" id="KZ819604">
    <property type="protein sequence ID" value="PWN34042.1"/>
    <property type="molecule type" value="Genomic_DNA"/>
</dbReference>
<sequence length="911" mass="99252">MPLFRKKEKVSLPPPSAPEIPKLDWNETQHLGNLGNGFNEHTLDTTTSNGHARSNQPFENAGRIGSIGVDVTPSLQQSRKYDTMSNIANINPQDTRHTIGHKPKTSSLSRSISQGAVPYHLPWTRNLVRDDTGGMASLDQSQTNGSPSTSPPSASRRKMGPPPSAANNPHGLPALFNRSNDFRVSPNSIPQPTASQRRHVMDAARSQSLRRAKAPAELNLMVFGATGTGKTSFIRTLLATCDLSLCTDEAKKAASLFGISPDHKHPTHDMDPIMPLRTKQYEVLQGIDLHPSCLIPISALEAGAESTGRSPAVKHRTTSMISTRTNNTSGFGSGRVQLSICDTPGIDFNLEDDFEIEKKVNASLRFLEAKLTKTLSEENKVQRQPRGDGLMHLILYFIDPVFMIDRFHTRKAKILRARYASAQVTERNKSNDQQQKRIRSTSMVGNSSVSQPAAYSGSLSKQAQTAQLRQSMEMIQARSSSAKSKHSAKGSVSTVDMPSYNSDVQAREVAEEELDDEDDCVEGLSQRELSILSRLSERANVLPIIAKSDTLTSAQLEEVRTAVRNSIIKANIDLGAFEVEGVRRKKRIRPREPHPISSVVQRGELEESTPESSADAPLSSEPVKVIRIKSRRSYSAHSGERMAPSTSGHSIGGNNVFDETVDDGSNLGHTAPLFDSKASQAEDEDEEDQKSAPEAISKMVPFSVFVPEPIRVRSKQSNTQTSVPPTRKLSMNSIAENLPPVPKLPDDIASIKKGRPGTSSTVSHSDPSNHEGEKVEVLEAEAENGAGSGQQGGRQSLESASTHPTSNGSTPIPNGGGNRSSNSTPVSVQGATFSSPPPGPPQSTRFVREFRFGSSSVLDARHCDFSLLRTCILGSHVEKMREVTNDRYERFRSQRLEYKRQHAKLSSAGAL</sequence>
<feature type="compositionally biased region" description="Polar residues" evidence="2">
    <location>
        <begin position="757"/>
        <end position="766"/>
    </location>
</feature>
<dbReference type="InParanoid" id="A0A316V9B3"/>
<feature type="compositionally biased region" description="Polar residues" evidence="2">
    <location>
        <begin position="440"/>
        <end position="470"/>
    </location>
</feature>
<evidence type="ECO:0000256" key="1">
    <source>
        <dbReference type="RuleBase" id="RU004560"/>
    </source>
</evidence>
<dbReference type="RefSeq" id="XP_025354344.1">
    <property type="nucleotide sequence ID" value="XM_025499188.1"/>
</dbReference>
<gene>
    <name evidence="4" type="ORF">FA14DRAFT_161603</name>
</gene>
<name>A0A316V9B3_9BASI</name>
<dbReference type="Proteomes" id="UP000245771">
    <property type="component" value="Unassembled WGS sequence"/>
</dbReference>
<evidence type="ECO:0000259" key="3">
    <source>
        <dbReference type="Pfam" id="PF00735"/>
    </source>
</evidence>
<feature type="compositionally biased region" description="Basic and acidic residues" evidence="2">
    <location>
        <begin position="767"/>
        <end position="777"/>
    </location>
</feature>
<feature type="compositionally biased region" description="Polar residues" evidence="2">
    <location>
        <begin position="819"/>
        <end position="834"/>
    </location>
</feature>
<keyword evidence="1" id="KW-0342">GTP-binding</keyword>
<reference evidence="4 5" key="1">
    <citation type="journal article" date="2018" name="Mol. Biol. Evol.">
        <title>Broad Genomic Sampling Reveals a Smut Pathogenic Ancestry of the Fungal Clade Ustilaginomycotina.</title>
        <authorList>
            <person name="Kijpornyongpan T."/>
            <person name="Mondo S.J."/>
            <person name="Barry K."/>
            <person name="Sandor L."/>
            <person name="Lee J."/>
            <person name="Lipzen A."/>
            <person name="Pangilinan J."/>
            <person name="LaButti K."/>
            <person name="Hainaut M."/>
            <person name="Henrissat B."/>
            <person name="Grigoriev I.V."/>
            <person name="Spatafora J.W."/>
            <person name="Aime M.C."/>
        </authorList>
    </citation>
    <scope>NUCLEOTIDE SEQUENCE [LARGE SCALE GENOMIC DNA]</scope>
    <source>
        <strain evidence="4 5">MCA 3882</strain>
    </source>
</reference>
<dbReference type="OrthoDB" id="10261408at2759"/>
<feature type="region of interest" description="Disordered" evidence="2">
    <location>
        <begin position="588"/>
        <end position="845"/>
    </location>
</feature>
<dbReference type="STRING" id="1280837.A0A316V9B3"/>
<protein>
    <recommendedName>
        <fullName evidence="3">Septin-type G domain-containing protein</fullName>
    </recommendedName>
</protein>
<evidence type="ECO:0000313" key="4">
    <source>
        <dbReference type="EMBL" id="PWN34042.1"/>
    </source>
</evidence>
<evidence type="ECO:0000256" key="2">
    <source>
        <dbReference type="SAM" id="MobiDB-lite"/>
    </source>
</evidence>
<dbReference type="GO" id="GO:0005525">
    <property type="term" value="F:GTP binding"/>
    <property type="evidence" value="ECO:0007669"/>
    <property type="project" value="UniProtKB-KW"/>
</dbReference>
<feature type="compositionally biased region" description="Polar residues" evidence="2">
    <location>
        <begin position="644"/>
        <end position="653"/>
    </location>
</feature>
<dbReference type="Pfam" id="PF00735">
    <property type="entry name" value="Septin"/>
    <property type="match status" value="3"/>
</dbReference>
<comment type="similarity">
    <text evidence="1">Belongs to the TRAFAC class TrmE-Era-EngA-EngB-Septin-like GTPase superfamily. Septin GTPase family.</text>
</comment>